<organism evidence="2 5">
    <name type="scientific">Methanohalophilus halophilus</name>
    <dbReference type="NCBI Taxonomy" id="2177"/>
    <lineage>
        <taxon>Archaea</taxon>
        <taxon>Methanobacteriati</taxon>
        <taxon>Methanobacteriota</taxon>
        <taxon>Stenosarchaea group</taxon>
        <taxon>Methanomicrobia</taxon>
        <taxon>Methanosarcinales</taxon>
        <taxon>Methanosarcinaceae</taxon>
        <taxon>Methanohalophilus</taxon>
    </lineage>
</organism>
<proteinExistence type="predicted"/>
<dbReference type="Pfam" id="PF09930">
    <property type="entry name" value="DUF2162"/>
    <property type="match status" value="1"/>
</dbReference>
<keyword evidence="1" id="KW-0812">Transmembrane</keyword>
<keyword evidence="1" id="KW-0472">Membrane</keyword>
<dbReference type="STRING" id="2177.BHR79_07645"/>
<dbReference type="Proteomes" id="UP000198669">
    <property type="component" value="Unassembled WGS sequence"/>
</dbReference>
<feature type="transmembrane region" description="Helical" evidence="1">
    <location>
        <begin position="6"/>
        <end position="24"/>
    </location>
</feature>
<gene>
    <name evidence="2" type="ORF">BHR79_07645</name>
    <name evidence="3" type="ORF">EFE40_02575</name>
    <name evidence="4" type="ORF">SAMN04515625_0977</name>
</gene>
<dbReference type="OrthoDB" id="107723at2157"/>
<dbReference type="PIRSF" id="PIRSF037409">
    <property type="entry name" value="UCP037409_transporter"/>
    <property type="match status" value="1"/>
</dbReference>
<dbReference type="EMBL" id="RJJG01000003">
    <property type="protein sequence ID" value="RNI09566.1"/>
    <property type="molecule type" value="Genomic_DNA"/>
</dbReference>
<dbReference type="GeneID" id="30583632"/>
<feature type="transmembrane region" description="Helical" evidence="1">
    <location>
        <begin position="36"/>
        <end position="57"/>
    </location>
</feature>
<evidence type="ECO:0000313" key="3">
    <source>
        <dbReference type="EMBL" id="RNI09566.1"/>
    </source>
</evidence>
<dbReference type="EMBL" id="FNMU01000003">
    <property type="protein sequence ID" value="SDW47511.1"/>
    <property type="molecule type" value="Genomic_DNA"/>
</dbReference>
<feature type="transmembrane region" description="Helical" evidence="1">
    <location>
        <begin position="165"/>
        <end position="187"/>
    </location>
</feature>
<evidence type="ECO:0000313" key="7">
    <source>
        <dbReference type="Proteomes" id="UP000267921"/>
    </source>
</evidence>
<evidence type="ECO:0000313" key="4">
    <source>
        <dbReference type="EMBL" id="SDW47511.1"/>
    </source>
</evidence>
<evidence type="ECO:0000256" key="1">
    <source>
        <dbReference type="SAM" id="Phobius"/>
    </source>
</evidence>
<evidence type="ECO:0000313" key="2">
    <source>
        <dbReference type="EMBL" id="APH39362.1"/>
    </source>
</evidence>
<dbReference type="RefSeq" id="WP_072561792.1">
    <property type="nucleotide sequence ID" value="NZ_CP017921.1"/>
</dbReference>
<feature type="transmembrane region" description="Helical" evidence="1">
    <location>
        <begin position="69"/>
        <end position="89"/>
    </location>
</feature>
<dbReference type="EMBL" id="CP017921">
    <property type="protein sequence ID" value="APH39362.1"/>
    <property type="molecule type" value="Genomic_DNA"/>
</dbReference>
<evidence type="ECO:0000313" key="5">
    <source>
        <dbReference type="Proteomes" id="UP000186879"/>
    </source>
</evidence>
<keyword evidence="5" id="KW-1185">Reference proteome</keyword>
<reference evidence="2 5" key="1">
    <citation type="submission" date="2016-10" db="EMBL/GenBank/DDBJ databases">
        <title>Methanohalophilus halophilus.</title>
        <authorList>
            <person name="L'haridon S."/>
        </authorList>
    </citation>
    <scope>NUCLEOTIDE SEQUENCE [LARGE SCALE GENOMIC DNA]</scope>
    <source>
        <strain evidence="2 5">Z-7982</strain>
    </source>
</reference>
<feature type="transmembrane region" description="Helical" evidence="1">
    <location>
        <begin position="202"/>
        <end position="221"/>
    </location>
</feature>
<dbReference type="AlphaFoldDB" id="A0A1L3Q397"/>
<reference evidence="3 7" key="3">
    <citation type="submission" date="2018-10" db="EMBL/GenBank/DDBJ databases">
        <title>Cultivation of a novel Methanohalophilus strain from Kebrit Deep of the Red Sea and a genomic comparison of members of the genus Methanohalophilus.</title>
        <authorList>
            <person name="Guan Y."/>
            <person name="Ngugi D.K."/>
            <person name="Stingl U."/>
        </authorList>
    </citation>
    <scope>NUCLEOTIDE SEQUENCE [LARGE SCALE GENOMIC DNA]</scope>
    <source>
        <strain evidence="3 7">DSM 3094</strain>
    </source>
</reference>
<reference evidence="4 6" key="2">
    <citation type="submission" date="2016-10" db="EMBL/GenBank/DDBJ databases">
        <authorList>
            <person name="de Groot N.N."/>
        </authorList>
    </citation>
    <scope>NUCLEOTIDE SEQUENCE [LARGE SCALE GENOMIC DNA]</scope>
    <source>
        <strain evidence="4 6">Z-7982</strain>
    </source>
</reference>
<feature type="transmembrane region" description="Helical" evidence="1">
    <location>
        <begin position="101"/>
        <end position="123"/>
    </location>
</feature>
<feature type="transmembrane region" description="Helical" evidence="1">
    <location>
        <begin position="129"/>
        <end position="153"/>
    </location>
</feature>
<dbReference type="Proteomes" id="UP000186879">
    <property type="component" value="Chromosome"/>
</dbReference>
<accession>A0A1L3Q397</accession>
<dbReference type="Proteomes" id="UP000267921">
    <property type="component" value="Unassembled WGS sequence"/>
</dbReference>
<name>A0A1L3Q397_9EURY</name>
<evidence type="ECO:0000313" key="6">
    <source>
        <dbReference type="Proteomes" id="UP000198669"/>
    </source>
</evidence>
<protein>
    <submittedName>
        <fullName evidence="2">Membrane transporter</fullName>
    </submittedName>
    <submittedName>
        <fullName evidence="4">Predicted transporter</fullName>
    </submittedName>
</protein>
<sequence>MSAVYLTVIGILLAIAIFAVKAGVGCGCSTINRRQLFAIAGMYFVLSVIIGLILNYIDISYLLNASQVGMGMHVLMALLLLGVGIYTSKKWNCGVDVSHKTFLVISLPCPVCLAALFMSIMLLSNTVEISSALLGLGVGVTFFFSIISSSLIVRRLKKDPTTLGNAMTFLGLFYLMGAVIAPAYMHAKQMGLPTFSGPEFDIIPFIGFAILITAGFALNRIKTQY</sequence>
<dbReference type="InterPro" id="IPR017199">
    <property type="entry name" value="UCP037409_transporter"/>
</dbReference>
<dbReference type="KEGG" id="mhaz:BHR79_07645"/>
<keyword evidence="1" id="KW-1133">Transmembrane helix</keyword>